<name>A0ABU2NHF9_9PSEU</name>
<dbReference type="PANTHER" id="PTHR39332">
    <property type="entry name" value="BLL4707 PROTEIN"/>
    <property type="match status" value="1"/>
</dbReference>
<dbReference type="CDD" id="cd07821">
    <property type="entry name" value="PYR_PYL_RCAR_like"/>
    <property type="match status" value="1"/>
</dbReference>
<reference evidence="2" key="1">
    <citation type="submission" date="2023-07" db="EMBL/GenBank/DDBJ databases">
        <title>30 novel species of actinomycetes from the DSMZ collection.</title>
        <authorList>
            <person name="Nouioui I."/>
        </authorList>
    </citation>
    <scope>NUCLEOTIDE SEQUENCE [LARGE SCALE GENOMIC DNA]</scope>
    <source>
        <strain evidence="2">DSM 45834</strain>
    </source>
</reference>
<dbReference type="InterPro" id="IPR019587">
    <property type="entry name" value="Polyketide_cyclase/dehydratase"/>
</dbReference>
<protein>
    <submittedName>
        <fullName evidence="1">SRPBCC family protein</fullName>
    </submittedName>
</protein>
<dbReference type="PANTHER" id="PTHR39332:SF7">
    <property type="entry name" value="SRPBCC FAMILY PROTEIN"/>
    <property type="match status" value="1"/>
</dbReference>
<dbReference type="Pfam" id="PF10604">
    <property type="entry name" value="Polyketide_cyc2"/>
    <property type="match status" value="1"/>
</dbReference>
<organism evidence="1 2">
    <name type="scientific">Pseudonocardia charpentierae</name>
    <dbReference type="NCBI Taxonomy" id="3075545"/>
    <lineage>
        <taxon>Bacteria</taxon>
        <taxon>Bacillati</taxon>
        <taxon>Actinomycetota</taxon>
        <taxon>Actinomycetes</taxon>
        <taxon>Pseudonocardiales</taxon>
        <taxon>Pseudonocardiaceae</taxon>
        <taxon>Pseudonocardia</taxon>
    </lineage>
</organism>
<dbReference type="Gene3D" id="3.30.530.20">
    <property type="match status" value="1"/>
</dbReference>
<gene>
    <name evidence="1" type="ORF">RM445_28160</name>
</gene>
<dbReference type="InterPro" id="IPR023393">
    <property type="entry name" value="START-like_dom_sf"/>
</dbReference>
<sequence length="154" mass="17389">MPKAYYSTVLEQPASMVWAAIRAFDEYAWAGAGADAEMEDGRPGDAVGGIRRVTTPERPIRQRLLAHSDLDRSYTYQLCDPVPYPIHDYRATLRVTPVVDGNRAFVEWCATFDCALDEREHWIEHFVHAGFATWLSSLRTQLLVAAQLGGTFNR</sequence>
<evidence type="ECO:0000313" key="2">
    <source>
        <dbReference type="Proteomes" id="UP001183202"/>
    </source>
</evidence>
<comment type="caution">
    <text evidence="1">The sequence shown here is derived from an EMBL/GenBank/DDBJ whole genome shotgun (WGS) entry which is preliminary data.</text>
</comment>
<proteinExistence type="predicted"/>
<evidence type="ECO:0000313" key="1">
    <source>
        <dbReference type="EMBL" id="MDT0353387.1"/>
    </source>
</evidence>
<dbReference type="SUPFAM" id="SSF55961">
    <property type="entry name" value="Bet v1-like"/>
    <property type="match status" value="1"/>
</dbReference>
<dbReference type="RefSeq" id="WP_311559901.1">
    <property type="nucleotide sequence ID" value="NZ_JAVREJ010000031.1"/>
</dbReference>
<dbReference type="Proteomes" id="UP001183202">
    <property type="component" value="Unassembled WGS sequence"/>
</dbReference>
<dbReference type="EMBL" id="JAVREJ010000031">
    <property type="protein sequence ID" value="MDT0353387.1"/>
    <property type="molecule type" value="Genomic_DNA"/>
</dbReference>
<accession>A0ABU2NHF9</accession>
<keyword evidence="2" id="KW-1185">Reference proteome</keyword>